<comment type="caution">
    <text evidence="2">The sequence shown here is derived from an EMBL/GenBank/DDBJ whole genome shotgun (WGS) entry which is preliminary data.</text>
</comment>
<evidence type="ECO:0000259" key="1">
    <source>
        <dbReference type="PROSITE" id="PS50213"/>
    </source>
</evidence>
<keyword evidence="3" id="KW-1185">Reference proteome</keyword>
<dbReference type="InterPro" id="IPR036378">
    <property type="entry name" value="FAS1_dom_sf"/>
</dbReference>
<dbReference type="GO" id="GO:0005615">
    <property type="term" value="C:extracellular space"/>
    <property type="evidence" value="ECO:0007669"/>
    <property type="project" value="TreeGrafter"/>
</dbReference>
<protein>
    <recommendedName>
        <fullName evidence="1">FAS1 domain-containing protein</fullName>
    </recommendedName>
</protein>
<dbReference type="InterPro" id="IPR050904">
    <property type="entry name" value="Adhesion/Biosynth-related"/>
</dbReference>
<dbReference type="SUPFAM" id="SSF82153">
    <property type="entry name" value="FAS1 domain"/>
    <property type="match status" value="4"/>
</dbReference>
<gene>
    <name evidence="2" type="ORF">NQ315_012067</name>
</gene>
<dbReference type="SMART" id="SM00554">
    <property type="entry name" value="FAS1"/>
    <property type="match status" value="3"/>
</dbReference>
<dbReference type="EMBL" id="JANEYG010000020">
    <property type="protein sequence ID" value="KAJ8919082.1"/>
    <property type="molecule type" value="Genomic_DNA"/>
</dbReference>
<dbReference type="Proteomes" id="UP001159042">
    <property type="component" value="Unassembled WGS sequence"/>
</dbReference>
<proteinExistence type="predicted"/>
<feature type="non-terminal residue" evidence="2">
    <location>
        <position position="597"/>
    </location>
</feature>
<feature type="domain" description="FAS1" evidence="1">
    <location>
        <begin position="1"/>
        <end position="119"/>
    </location>
</feature>
<dbReference type="PANTHER" id="PTHR10900:SF80">
    <property type="entry name" value="FASCICLIN-1"/>
    <property type="match status" value="1"/>
</dbReference>
<sequence length="597" mass="67848">YGRLEQSKLANVTLQFKQVTIFAPINAAFQNIGDIKEDTDALVLYHMTSIPKRTDQLGSSYTSLSSELAGNPPLWITHTTGRYHDDIYVNNARVLISQSDVQTSSKDFVQILHKIDDVLIPTRSPRTVSNPVYNPNAWEFLENYESLIQHPHRVRYFRQKVQQNNKHNIFKTEGGHTFFIPVDEGFGNERAALVDDKIIDSHVIHGKVLFTNPTKKDVPFKTLAYSDNIKVVISFTQEQRGTTLINFVKSHNLFGDAKHTPGVVLAEIVKANIPVKNGVVHLIHKPLMVVDSTVKDLLQEHMDYICSIGNYARKENIKEPKYFEYPEYGESTEKDDGILSNFVNAINDVGPAGQEFLKTIERSHDVTLFAPCNKALEDDLKLNSILKDKDRFMEILKMHLVVDDRLYINKIINNNIYKATTLNPGKSLYFNVVNNGTVLTVDGGGVNATVIQADLAATNGIIHIIDRVLGVPYTTIYDKMRTDPMLRDTFALGELQGFNKLVNDTTKKFTYFVPRDKAWADAKVKIPSAIKKLFMREYAYHATTTLERHLVVSDNPYTMERIKQLTNQTDAFGRRREIELPTVRGSLRLYVNEVKDK</sequence>
<dbReference type="GO" id="GO:0050839">
    <property type="term" value="F:cell adhesion molecule binding"/>
    <property type="evidence" value="ECO:0007669"/>
    <property type="project" value="TreeGrafter"/>
</dbReference>
<organism evidence="2 3">
    <name type="scientific">Exocentrus adspersus</name>
    <dbReference type="NCBI Taxonomy" id="1586481"/>
    <lineage>
        <taxon>Eukaryota</taxon>
        <taxon>Metazoa</taxon>
        <taxon>Ecdysozoa</taxon>
        <taxon>Arthropoda</taxon>
        <taxon>Hexapoda</taxon>
        <taxon>Insecta</taxon>
        <taxon>Pterygota</taxon>
        <taxon>Neoptera</taxon>
        <taxon>Endopterygota</taxon>
        <taxon>Coleoptera</taxon>
        <taxon>Polyphaga</taxon>
        <taxon>Cucujiformia</taxon>
        <taxon>Chrysomeloidea</taxon>
        <taxon>Cerambycidae</taxon>
        <taxon>Lamiinae</taxon>
        <taxon>Acanthocinini</taxon>
        <taxon>Exocentrus</taxon>
    </lineage>
</organism>
<dbReference type="InterPro" id="IPR000782">
    <property type="entry name" value="FAS1_domain"/>
</dbReference>
<dbReference type="GO" id="GO:0007155">
    <property type="term" value="P:cell adhesion"/>
    <property type="evidence" value="ECO:0007669"/>
    <property type="project" value="TreeGrafter"/>
</dbReference>
<dbReference type="GO" id="GO:0030198">
    <property type="term" value="P:extracellular matrix organization"/>
    <property type="evidence" value="ECO:0007669"/>
    <property type="project" value="TreeGrafter"/>
</dbReference>
<dbReference type="Pfam" id="PF02469">
    <property type="entry name" value="Fasciclin"/>
    <property type="match status" value="4"/>
</dbReference>
<feature type="non-terminal residue" evidence="2">
    <location>
        <position position="1"/>
    </location>
</feature>
<name>A0AAV8VXI6_9CUCU</name>
<accession>A0AAV8VXI6</accession>
<evidence type="ECO:0000313" key="2">
    <source>
        <dbReference type="EMBL" id="KAJ8919082.1"/>
    </source>
</evidence>
<reference evidence="2 3" key="1">
    <citation type="journal article" date="2023" name="Insect Mol. Biol.">
        <title>Genome sequencing provides insights into the evolution of gene families encoding plant cell wall-degrading enzymes in longhorned beetles.</title>
        <authorList>
            <person name="Shin N.R."/>
            <person name="Okamura Y."/>
            <person name="Kirsch R."/>
            <person name="Pauchet Y."/>
        </authorList>
    </citation>
    <scope>NUCLEOTIDE SEQUENCE [LARGE SCALE GENOMIC DNA]</scope>
    <source>
        <strain evidence="2">EAD_L_NR</strain>
    </source>
</reference>
<dbReference type="AlphaFoldDB" id="A0AAV8VXI6"/>
<feature type="domain" description="FAS1" evidence="1">
    <location>
        <begin position="141"/>
        <end position="287"/>
    </location>
</feature>
<dbReference type="GO" id="GO:0031012">
    <property type="term" value="C:extracellular matrix"/>
    <property type="evidence" value="ECO:0007669"/>
    <property type="project" value="TreeGrafter"/>
</dbReference>
<dbReference type="PROSITE" id="PS50213">
    <property type="entry name" value="FAS1"/>
    <property type="match status" value="3"/>
</dbReference>
<evidence type="ECO:0000313" key="3">
    <source>
        <dbReference type="Proteomes" id="UP001159042"/>
    </source>
</evidence>
<dbReference type="Gene3D" id="2.30.180.10">
    <property type="entry name" value="FAS1 domain"/>
    <property type="match status" value="4"/>
</dbReference>
<dbReference type="PANTHER" id="PTHR10900">
    <property type="entry name" value="PERIOSTIN-RELATED"/>
    <property type="match status" value="1"/>
</dbReference>
<feature type="domain" description="FAS1" evidence="1">
    <location>
        <begin position="326"/>
        <end position="469"/>
    </location>
</feature>